<dbReference type="GO" id="GO:0003677">
    <property type="term" value="F:DNA binding"/>
    <property type="evidence" value="ECO:0007669"/>
    <property type="project" value="UniProtKB-KW"/>
</dbReference>
<reference evidence="6" key="1">
    <citation type="submission" date="2023-07" db="EMBL/GenBank/DDBJ databases">
        <title>Functional and genomic diversity of the sorghum phyllosphere microbiome.</title>
        <authorList>
            <person name="Shade A."/>
        </authorList>
    </citation>
    <scope>NUCLEOTIDE SEQUENCE</scope>
    <source>
        <strain evidence="6">SORGH_AS_0908</strain>
    </source>
</reference>
<dbReference type="SMART" id="SM00347">
    <property type="entry name" value="HTH_MARR"/>
    <property type="match status" value="1"/>
</dbReference>
<dbReference type="Gene3D" id="1.10.10.10">
    <property type="entry name" value="Winged helix-like DNA-binding domain superfamily/Winged helix DNA-binding domain"/>
    <property type="match status" value="1"/>
</dbReference>
<evidence type="ECO:0000256" key="3">
    <source>
        <dbReference type="ARBA" id="ARBA00023163"/>
    </source>
</evidence>
<dbReference type="PROSITE" id="PS01117">
    <property type="entry name" value="HTH_MARR_1"/>
    <property type="match status" value="1"/>
</dbReference>
<dbReference type="Proteomes" id="UP001234354">
    <property type="component" value="Unassembled WGS sequence"/>
</dbReference>
<keyword evidence="3" id="KW-0804">Transcription</keyword>
<feature type="region of interest" description="Disordered" evidence="4">
    <location>
        <begin position="1"/>
        <end position="29"/>
    </location>
</feature>
<proteinExistence type="predicted"/>
<sequence>MNRIPPATSRFDATEQGLAATSRRHPGFPRPAATVVRLVKLLYKLTTDHGNESMREHGLTYAEYNVLMMIEASPDGAINPSQIADATSEKSANITRLTQQLVDKGLVEREPSPHDRRMWLLRLTEAGRARVTALIPDISAVLLAYTRHLQADELEKLKLLLAKLLRGVEEAQ</sequence>
<dbReference type="Pfam" id="PF12802">
    <property type="entry name" value="MarR_2"/>
    <property type="match status" value="1"/>
</dbReference>
<keyword evidence="1" id="KW-0805">Transcription regulation</keyword>
<evidence type="ECO:0000313" key="6">
    <source>
        <dbReference type="EMBL" id="MDQ1118182.1"/>
    </source>
</evidence>
<dbReference type="PANTHER" id="PTHR33164">
    <property type="entry name" value="TRANSCRIPTIONAL REGULATOR, MARR FAMILY"/>
    <property type="match status" value="1"/>
</dbReference>
<comment type="caution">
    <text evidence="6">The sequence shown here is derived from an EMBL/GenBank/DDBJ whole genome shotgun (WGS) entry which is preliminary data.</text>
</comment>
<dbReference type="PANTHER" id="PTHR33164:SF43">
    <property type="entry name" value="HTH-TYPE TRANSCRIPTIONAL REPRESSOR YETL"/>
    <property type="match status" value="1"/>
</dbReference>
<evidence type="ECO:0000256" key="4">
    <source>
        <dbReference type="SAM" id="MobiDB-lite"/>
    </source>
</evidence>
<dbReference type="InterPro" id="IPR036390">
    <property type="entry name" value="WH_DNA-bd_sf"/>
</dbReference>
<dbReference type="GO" id="GO:0006950">
    <property type="term" value="P:response to stress"/>
    <property type="evidence" value="ECO:0007669"/>
    <property type="project" value="TreeGrafter"/>
</dbReference>
<protein>
    <submittedName>
        <fullName evidence="6">MarR family transcriptional repressor of emrRAB</fullName>
    </submittedName>
</protein>
<dbReference type="SUPFAM" id="SSF46785">
    <property type="entry name" value="Winged helix' DNA-binding domain"/>
    <property type="match status" value="1"/>
</dbReference>
<keyword evidence="2" id="KW-0238">DNA-binding</keyword>
<feature type="domain" description="HTH marR-type" evidence="5">
    <location>
        <begin position="35"/>
        <end position="166"/>
    </location>
</feature>
<dbReference type="InterPro" id="IPR023187">
    <property type="entry name" value="Tscrpt_reg_MarR-type_CS"/>
</dbReference>
<dbReference type="PRINTS" id="PR00598">
    <property type="entry name" value="HTHMARR"/>
</dbReference>
<evidence type="ECO:0000313" key="7">
    <source>
        <dbReference type="Proteomes" id="UP001234354"/>
    </source>
</evidence>
<organism evidence="6 7">
    <name type="scientific">Pseudoxanthomonas winnipegensis</name>
    <dbReference type="NCBI Taxonomy" id="2480810"/>
    <lineage>
        <taxon>Bacteria</taxon>
        <taxon>Pseudomonadati</taxon>
        <taxon>Pseudomonadota</taxon>
        <taxon>Gammaproteobacteria</taxon>
        <taxon>Lysobacterales</taxon>
        <taxon>Lysobacteraceae</taxon>
        <taxon>Pseudoxanthomonas</taxon>
    </lineage>
</organism>
<evidence type="ECO:0000259" key="5">
    <source>
        <dbReference type="PROSITE" id="PS50995"/>
    </source>
</evidence>
<dbReference type="GO" id="GO:0003700">
    <property type="term" value="F:DNA-binding transcription factor activity"/>
    <property type="evidence" value="ECO:0007669"/>
    <property type="project" value="InterPro"/>
</dbReference>
<dbReference type="RefSeq" id="WP_306995990.1">
    <property type="nucleotide sequence ID" value="NZ_JAUTBB010000001.1"/>
</dbReference>
<accession>A0AAW8G886</accession>
<dbReference type="EMBL" id="JAUTBB010000001">
    <property type="protein sequence ID" value="MDQ1118182.1"/>
    <property type="molecule type" value="Genomic_DNA"/>
</dbReference>
<evidence type="ECO:0000256" key="2">
    <source>
        <dbReference type="ARBA" id="ARBA00023125"/>
    </source>
</evidence>
<name>A0AAW8G886_9GAMM</name>
<dbReference type="AlphaFoldDB" id="A0AAW8G886"/>
<evidence type="ECO:0000256" key="1">
    <source>
        <dbReference type="ARBA" id="ARBA00023015"/>
    </source>
</evidence>
<dbReference type="PROSITE" id="PS50995">
    <property type="entry name" value="HTH_MARR_2"/>
    <property type="match status" value="1"/>
</dbReference>
<dbReference type="InterPro" id="IPR000835">
    <property type="entry name" value="HTH_MarR-typ"/>
</dbReference>
<dbReference type="InterPro" id="IPR039422">
    <property type="entry name" value="MarR/SlyA-like"/>
</dbReference>
<gene>
    <name evidence="6" type="ORF">QE383_000490</name>
</gene>
<dbReference type="InterPro" id="IPR036388">
    <property type="entry name" value="WH-like_DNA-bd_sf"/>
</dbReference>